<accession>A0AAN4HKA3</accession>
<comment type="caution">
    <text evidence="1">The sequence shown here is derived from an EMBL/GenBank/DDBJ whole genome shotgun (WGS) entry which is preliminary data.</text>
</comment>
<name>A0AAN4HKA3_BACTU</name>
<proteinExistence type="predicted"/>
<protein>
    <submittedName>
        <fullName evidence="1">Uncharacterized protein</fullName>
    </submittedName>
</protein>
<reference evidence="1 2" key="1">
    <citation type="journal article" date="2013" name="Genome Announc.">
        <title>Draft Genome Sequence of Bacillus thuringiensis var. thuringiensis Strain T01-328, a Brazilian Isolate That Produces a Soluble Pesticide Protein, Cry1Ia.</title>
        <authorList>
            <person name="Varani A.M."/>
            <person name="Lemos M.V."/>
            <person name="Fernandes C.C."/>
            <person name="Lemos E.G."/>
            <person name="Alves E.C."/>
            <person name="Desiderio J.A."/>
        </authorList>
    </citation>
    <scope>NUCLEOTIDE SEQUENCE [LARGE SCALE GENOMIC DNA]</scope>
    <source>
        <strain evidence="1 2">T01-328</strain>
    </source>
</reference>
<sequence length="46" mass="5810">MLVKLFRSRKEYVSFRRLAKRKIEKLYLERVRIDGKKRLKLTYYCN</sequence>
<organism evidence="1 2">
    <name type="scientific">Bacillus thuringiensis T01-328</name>
    <dbReference type="NCBI Taxonomy" id="1324966"/>
    <lineage>
        <taxon>Bacteria</taxon>
        <taxon>Bacillati</taxon>
        <taxon>Bacillota</taxon>
        <taxon>Bacilli</taxon>
        <taxon>Bacillales</taxon>
        <taxon>Bacillaceae</taxon>
        <taxon>Bacillus</taxon>
        <taxon>Bacillus cereus group</taxon>
    </lineage>
</organism>
<dbReference type="EMBL" id="ARXZ02000004">
    <property type="protein sequence ID" value="ERI01272.1"/>
    <property type="molecule type" value="Genomic_DNA"/>
</dbReference>
<gene>
    <name evidence="1" type="ORF">BTCBT_002827</name>
</gene>
<dbReference type="Proteomes" id="UP000013487">
    <property type="component" value="Unassembled WGS sequence"/>
</dbReference>
<dbReference type="AlphaFoldDB" id="A0AAN4HKA3"/>
<evidence type="ECO:0000313" key="1">
    <source>
        <dbReference type="EMBL" id="ERI01272.1"/>
    </source>
</evidence>
<evidence type="ECO:0000313" key="2">
    <source>
        <dbReference type="Proteomes" id="UP000013487"/>
    </source>
</evidence>